<evidence type="ECO:0000256" key="7">
    <source>
        <dbReference type="SAM" id="MobiDB-lite"/>
    </source>
</evidence>
<reference evidence="9" key="1">
    <citation type="submission" date="2020-04" db="EMBL/GenBank/DDBJ databases">
        <title>Genome Assembly and Annotation of Botryosphaeria dothidea sdau 11-99, a Latent Pathogen of Apple Fruit Ring Rot in China.</title>
        <authorList>
            <person name="Yu C."/>
            <person name="Diao Y."/>
            <person name="Lu Q."/>
            <person name="Zhao J."/>
            <person name="Cui S."/>
            <person name="Peng C."/>
            <person name="He B."/>
            <person name="Liu H."/>
        </authorList>
    </citation>
    <scope>NUCLEOTIDE SEQUENCE [LARGE SCALE GENOMIC DNA]</scope>
    <source>
        <strain evidence="9">Sdau11-99</strain>
    </source>
</reference>
<dbReference type="SMART" id="SM00066">
    <property type="entry name" value="GAL4"/>
    <property type="match status" value="1"/>
</dbReference>
<keyword evidence="10" id="KW-1185">Reference proteome</keyword>
<dbReference type="InterPro" id="IPR001138">
    <property type="entry name" value="Zn2Cys6_DnaBD"/>
</dbReference>
<evidence type="ECO:0000256" key="1">
    <source>
        <dbReference type="ARBA" id="ARBA00022723"/>
    </source>
</evidence>
<feature type="region of interest" description="Disordered" evidence="7">
    <location>
        <begin position="165"/>
        <end position="204"/>
    </location>
</feature>
<keyword evidence="2" id="KW-0862">Zinc</keyword>
<feature type="compositionally biased region" description="Basic and acidic residues" evidence="7">
    <location>
        <begin position="1"/>
        <end position="12"/>
    </location>
</feature>
<keyword evidence="6" id="KW-0539">Nucleus</keyword>
<evidence type="ECO:0000313" key="10">
    <source>
        <dbReference type="Proteomes" id="UP000572817"/>
    </source>
</evidence>
<name>A0A8H4J6B9_9PEZI</name>
<dbReference type="AlphaFoldDB" id="A0A8H4J6B9"/>
<dbReference type="Pfam" id="PF04082">
    <property type="entry name" value="Fungal_trans"/>
    <property type="match status" value="1"/>
</dbReference>
<dbReference type="InterPro" id="IPR007219">
    <property type="entry name" value="XnlR_reg_dom"/>
</dbReference>
<dbReference type="Proteomes" id="UP000572817">
    <property type="component" value="Unassembled WGS sequence"/>
</dbReference>
<comment type="caution">
    <text evidence="9">The sequence shown here is derived from an EMBL/GenBank/DDBJ whole genome shotgun (WGS) entry which is preliminary data.</text>
</comment>
<dbReference type="SMART" id="SM00906">
    <property type="entry name" value="Fungal_trans"/>
    <property type="match status" value="1"/>
</dbReference>
<dbReference type="GO" id="GO:0006351">
    <property type="term" value="P:DNA-templated transcription"/>
    <property type="evidence" value="ECO:0007669"/>
    <property type="project" value="InterPro"/>
</dbReference>
<dbReference type="PROSITE" id="PS50048">
    <property type="entry name" value="ZN2_CY6_FUNGAL_2"/>
    <property type="match status" value="1"/>
</dbReference>
<evidence type="ECO:0000256" key="6">
    <source>
        <dbReference type="ARBA" id="ARBA00023242"/>
    </source>
</evidence>
<dbReference type="CDD" id="cd12148">
    <property type="entry name" value="fungal_TF_MHR"/>
    <property type="match status" value="1"/>
</dbReference>
<sequence length="761" mass="85006">MSEAESEVRRGSDAAVRPRPNYLTTTPLAASPALPGASVSSDPCIPRMDQSDDQTPHRKPRQQLSCVQCRRRKVKCDHERPCKRCRIRGWDSQCTYPLLIPPGPADTESASSSPRRTSIGRALSTATPSLVNRPAPPNSTYGSPSAPTDLATPESITANLDSFNAFAHGRSPGSAPPQLTNPEPAALATPVSASPHNFPRPPSVAHTILSEKQPDQDRSKSSPSTAVEPRDAPEYALYLINGESIYFGRSSCPWLISKFSHIMRYIAEQNGMNDSERLSYIRIKRLTSQNLMIQEQEEIPASGLASEVPCREVSDLLVSNYFKTFERMYPLFDPPTFWSEYESFWQAPNQARLVFVIILLLVICTGNSTFPNDQRPIPRSKIVKWWRLGLTWQGAAAETNERMLSTLQASCLIVNLRQVYSLSETAEWVSSGSLVKVALAMGLHRDPSKLRDISPEDYELRRRLFYTALELDLQFCLNAGMLPTIRIGDWDTFLPSVTDESADCCPHESNQIRADRISIQGRMLSSFSTRMKIACSANAIVPEDNYDKILDLTNQLSESFHGLETERPSCGKEILKFLYNRYMLTLHIPFALGGDPRFAYSQNVSLTAALSILEQMAPSDNSGNNDHLADLVCITSMRTSGILFKNAGFYAALYLCNELIRDNDMTSSTPNLVRALPSIKHRVVDLVERFVKLAEERLRATQFAGKAFLIPRMVLAYYRISEDGEVRTSEEKEERLQEAGRVIGEICFNIFCSNPDVARVL</sequence>
<dbReference type="CDD" id="cd00067">
    <property type="entry name" value="GAL4"/>
    <property type="match status" value="1"/>
</dbReference>
<dbReference type="OrthoDB" id="3917298at2759"/>
<dbReference type="PROSITE" id="PS00463">
    <property type="entry name" value="ZN2_CY6_FUNGAL_1"/>
    <property type="match status" value="1"/>
</dbReference>
<evidence type="ECO:0000256" key="4">
    <source>
        <dbReference type="ARBA" id="ARBA00023125"/>
    </source>
</evidence>
<evidence type="ECO:0000256" key="2">
    <source>
        <dbReference type="ARBA" id="ARBA00022833"/>
    </source>
</evidence>
<protein>
    <recommendedName>
        <fullName evidence="8">Zn(2)-C6 fungal-type domain-containing protein</fullName>
    </recommendedName>
</protein>
<keyword evidence="4" id="KW-0238">DNA-binding</keyword>
<dbReference type="GO" id="GO:0000978">
    <property type="term" value="F:RNA polymerase II cis-regulatory region sequence-specific DNA binding"/>
    <property type="evidence" value="ECO:0007669"/>
    <property type="project" value="TreeGrafter"/>
</dbReference>
<gene>
    <name evidence="9" type="ORF">GTA08_BOTSDO01286</name>
</gene>
<accession>A0A8H4J6B9</accession>
<proteinExistence type="predicted"/>
<keyword evidence="1" id="KW-0479">Metal-binding</keyword>
<dbReference type="PANTHER" id="PTHR31944:SF131">
    <property type="entry name" value="HEME-RESPONSIVE ZINC FINGER TRANSCRIPTION FACTOR HAP1"/>
    <property type="match status" value="1"/>
</dbReference>
<keyword evidence="5" id="KW-0804">Transcription</keyword>
<dbReference type="GO" id="GO:0008270">
    <property type="term" value="F:zinc ion binding"/>
    <property type="evidence" value="ECO:0007669"/>
    <property type="project" value="InterPro"/>
</dbReference>
<dbReference type="GO" id="GO:0001228">
    <property type="term" value="F:DNA-binding transcription activator activity, RNA polymerase II-specific"/>
    <property type="evidence" value="ECO:0007669"/>
    <property type="project" value="TreeGrafter"/>
</dbReference>
<dbReference type="SUPFAM" id="SSF57701">
    <property type="entry name" value="Zn2/Cys6 DNA-binding domain"/>
    <property type="match status" value="1"/>
</dbReference>
<dbReference type="EMBL" id="WWBZ02000001">
    <property type="protein sequence ID" value="KAF4313439.1"/>
    <property type="molecule type" value="Genomic_DNA"/>
</dbReference>
<dbReference type="PANTHER" id="PTHR31944">
    <property type="entry name" value="HEME-RESPONSIVE ZINC FINGER TRANSCRIPTION FACTOR HAP1"/>
    <property type="match status" value="1"/>
</dbReference>
<dbReference type="Gene3D" id="4.10.240.10">
    <property type="entry name" value="Zn(2)-C6 fungal-type DNA-binding domain"/>
    <property type="match status" value="1"/>
</dbReference>
<feature type="region of interest" description="Disordered" evidence="7">
    <location>
        <begin position="1"/>
        <end position="64"/>
    </location>
</feature>
<feature type="domain" description="Zn(2)-C6 fungal-type" evidence="8">
    <location>
        <begin position="65"/>
        <end position="96"/>
    </location>
</feature>
<organism evidence="9 10">
    <name type="scientific">Botryosphaeria dothidea</name>
    <dbReference type="NCBI Taxonomy" id="55169"/>
    <lineage>
        <taxon>Eukaryota</taxon>
        <taxon>Fungi</taxon>
        <taxon>Dikarya</taxon>
        <taxon>Ascomycota</taxon>
        <taxon>Pezizomycotina</taxon>
        <taxon>Dothideomycetes</taxon>
        <taxon>Dothideomycetes incertae sedis</taxon>
        <taxon>Botryosphaeriales</taxon>
        <taxon>Botryosphaeriaceae</taxon>
        <taxon>Botryosphaeria</taxon>
    </lineage>
</organism>
<evidence type="ECO:0000259" key="8">
    <source>
        <dbReference type="PROSITE" id="PS50048"/>
    </source>
</evidence>
<feature type="compositionally biased region" description="Low complexity" evidence="7">
    <location>
        <begin position="23"/>
        <end position="41"/>
    </location>
</feature>
<dbReference type="GO" id="GO:0005634">
    <property type="term" value="C:nucleus"/>
    <property type="evidence" value="ECO:0007669"/>
    <property type="project" value="TreeGrafter"/>
</dbReference>
<feature type="region of interest" description="Disordered" evidence="7">
    <location>
        <begin position="101"/>
        <end position="152"/>
    </location>
</feature>
<evidence type="ECO:0000313" key="9">
    <source>
        <dbReference type="EMBL" id="KAF4313439.1"/>
    </source>
</evidence>
<dbReference type="InterPro" id="IPR051430">
    <property type="entry name" value="Fungal_TF_Env_Response"/>
</dbReference>
<evidence type="ECO:0000256" key="5">
    <source>
        <dbReference type="ARBA" id="ARBA00023163"/>
    </source>
</evidence>
<keyword evidence="3" id="KW-0805">Transcription regulation</keyword>
<dbReference type="InterPro" id="IPR036864">
    <property type="entry name" value="Zn2-C6_fun-type_DNA-bd_sf"/>
</dbReference>
<evidence type="ECO:0000256" key="3">
    <source>
        <dbReference type="ARBA" id="ARBA00023015"/>
    </source>
</evidence>
<dbReference type="Pfam" id="PF00172">
    <property type="entry name" value="Zn_clus"/>
    <property type="match status" value="1"/>
</dbReference>